<proteinExistence type="predicted"/>
<feature type="compositionally biased region" description="Polar residues" evidence="1">
    <location>
        <begin position="147"/>
        <end position="161"/>
    </location>
</feature>
<evidence type="ECO:0008006" key="4">
    <source>
        <dbReference type="Google" id="ProtNLM"/>
    </source>
</evidence>
<evidence type="ECO:0000313" key="3">
    <source>
        <dbReference type="Proteomes" id="UP000722485"/>
    </source>
</evidence>
<accession>A0A9P5H2K0</accession>
<feature type="region of interest" description="Disordered" evidence="1">
    <location>
        <begin position="116"/>
        <end position="163"/>
    </location>
</feature>
<dbReference type="EMBL" id="JAANBB010000346">
    <property type="protein sequence ID" value="KAF7543724.1"/>
    <property type="molecule type" value="Genomic_DNA"/>
</dbReference>
<keyword evidence="3" id="KW-1185">Reference proteome</keyword>
<gene>
    <name evidence="2" type="ORF">G7Z17_g10511</name>
</gene>
<dbReference type="OrthoDB" id="1262810at2759"/>
<evidence type="ECO:0000256" key="1">
    <source>
        <dbReference type="SAM" id="MobiDB-lite"/>
    </source>
</evidence>
<evidence type="ECO:0000313" key="2">
    <source>
        <dbReference type="EMBL" id="KAF7543724.1"/>
    </source>
</evidence>
<dbReference type="Proteomes" id="UP000722485">
    <property type="component" value="Unassembled WGS sequence"/>
</dbReference>
<feature type="compositionally biased region" description="Polar residues" evidence="1">
    <location>
        <begin position="188"/>
        <end position="228"/>
    </location>
</feature>
<protein>
    <recommendedName>
        <fullName evidence="4">Protein NO VEIN C-terminal domain-containing protein</fullName>
    </recommendedName>
</protein>
<comment type="caution">
    <text evidence="2">The sequence shown here is derived from an EMBL/GenBank/DDBJ whole genome shotgun (WGS) entry which is preliminary data.</text>
</comment>
<sequence>MFRLTQDDNDFDHEIERSLLHIRESSILEIYVPQNKERQDLCFFDNLPRQLLQMMMKESAAKHTTPISEASSRIFNKIFNAPEVIVPSILDSEGIINVDLPEEEAHVYADAVEELPDQPASDEDTPNPEASHAHTSPLTEDNESEDGSSTNSSKASRSLSPEPTLVAEVEFQAAESAFASSRPPQVPTHVSNSRQVQNEGGINFSAPPTANTAFINPFSNLQHRSGPNSGHHENQSGITRAPNSDLNAQDLNTSAGYLQILNNVISAAERMSLPSFGAYDMSDLLSNLPTEEENDPEAPIILHSRVPLERDMKIGAAGELFVFEILSRLEPSLPEFSAENWRSTIRKYTTVHPKYTFMPPWKGKETADIVYFDQTRTLTEALIDKGYLKRESWVEKTPEYLIEVKSTTGPLHRPFYMSKRQYQRIQECSNPSSSPLQAPQIYMVVRVFNVNQADVDLRIYLDPYTWRKDDKELVFTAETWSVVPGKAKDSS</sequence>
<feature type="compositionally biased region" description="Acidic residues" evidence="1">
    <location>
        <begin position="116"/>
        <end position="126"/>
    </location>
</feature>
<organism evidence="2 3">
    <name type="scientific">Cylindrodendrum hubeiense</name>
    <dbReference type="NCBI Taxonomy" id="595255"/>
    <lineage>
        <taxon>Eukaryota</taxon>
        <taxon>Fungi</taxon>
        <taxon>Dikarya</taxon>
        <taxon>Ascomycota</taxon>
        <taxon>Pezizomycotina</taxon>
        <taxon>Sordariomycetes</taxon>
        <taxon>Hypocreomycetidae</taxon>
        <taxon>Hypocreales</taxon>
        <taxon>Nectriaceae</taxon>
        <taxon>Cylindrodendrum</taxon>
    </lineage>
</organism>
<name>A0A9P5H2K0_9HYPO</name>
<dbReference type="AlphaFoldDB" id="A0A9P5H2K0"/>
<reference evidence="2" key="1">
    <citation type="submission" date="2020-03" db="EMBL/GenBank/DDBJ databases">
        <title>Draft Genome Sequence of Cylindrodendrum hubeiense.</title>
        <authorList>
            <person name="Buettner E."/>
            <person name="Kellner H."/>
        </authorList>
    </citation>
    <scope>NUCLEOTIDE SEQUENCE</scope>
    <source>
        <strain evidence="2">IHI 201604</strain>
    </source>
</reference>
<feature type="compositionally biased region" description="Polar residues" evidence="1">
    <location>
        <begin position="235"/>
        <end position="247"/>
    </location>
</feature>
<feature type="region of interest" description="Disordered" evidence="1">
    <location>
        <begin position="176"/>
        <end position="247"/>
    </location>
</feature>